<keyword evidence="7" id="KW-1185">Reference proteome</keyword>
<comment type="similarity">
    <text evidence="1">Belongs to the peptidase C48 family.</text>
</comment>
<protein>
    <recommendedName>
        <fullName evidence="5">Ubiquitin-like protease family profile domain-containing protein</fullName>
    </recommendedName>
</protein>
<proteinExistence type="inferred from homology"/>
<dbReference type="EMBL" id="JAUIZM010000003">
    <property type="protein sequence ID" value="KAK1395321.1"/>
    <property type="molecule type" value="Genomic_DNA"/>
</dbReference>
<reference evidence="6" key="2">
    <citation type="submission" date="2023-05" db="EMBL/GenBank/DDBJ databases">
        <authorList>
            <person name="Schelkunov M.I."/>
        </authorList>
    </citation>
    <scope>NUCLEOTIDE SEQUENCE</scope>
    <source>
        <strain evidence="6">Hsosn_3</strain>
        <tissue evidence="6">Leaf</tissue>
    </source>
</reference>
<feature type="domain" description="Ubiquitin-like protease family profile" evidence="5">
    <location>
        <begin position="447"/>
        <end position="585"/>
    </location>
</feature>
<evidence type="ECO:0000313" key="6">
    <source>
        <dbReference type="EMBL" id="KAK1395321.1"/>
    </source>
</evidence>
<gene>
    <name evidence="6" type="ORF">POM88_014377</name>
</gene>
<dbReference type="Gene3D" id="3.40.395.10">
    <property type="entry name" value="Adenoviral Proteinase, Chain A"/>
    <property type="match status" value="1"/>
</dbReference>
<comment type="caution">
    <text evidence="6">The sequence shown here is derived from an EMBL/GenBank/DDBJ whole genome shotgun (WGS) entry which is preliminary data.</text>
</comment>
<dbReference type="GO" id="GO:0008234">
    <property type="term" value="F:cysteine-type peptidase activity"/>
    <property type="evidence" value="ECO:0007669"/>
    <property type="project" value="InterPro"/>
</dbReference>
<dbReference type="GO" id="GO:0006508">
    <property type="term" value="P:proteolysis"/>
    <property type="evidence" value="ECO:0007669"/>
    <property type="project" value="UniProtKB-KW"/>
</dbReference>
<sequence length="650" mass="75777">MIGWKKDKLKETEVMEEDEGAFGSGVLLAVATAEELEENERIDRENARHDIMIGWEKDKLKETEVMEEDEGAFGSGVLLAVATAEELEENERIDREEKNDAGIEKENAEIEVRDVEHDNGQNPNNGAHKDWWVELNQKTVFLIDANIQFTEAKAEYEIGLANAKALHPNDENIFQIEKKIKYLFKSNKWMDSESYEDDFCKNDTIFPSQDDEAIVHTVDAVENNEAIENNELPPDHDDYLDIIAWLKSPEGMLEIEKDFEDQYIPSFSLGVSQICKKVMEEHKRDDGKNEEDDNRTPVPPKEPEKRTNRNAKVGPAFRSPYIERNIDINSSYSNQEIFVYRWMIQEKMNDMEHIFVYGKHAVIRELFKTLIPGQKISYAIINVWSILMNDRENYKSMEAPMRLYMDIDVSLAPLDERNTKEVQYELFKSEMNHYFERYLNRKMENANLVCLRSIFFFPILAYEHLYLVSFNLKKTTFDVIDNIRRGSTVGKEYVPKPKLLRQHFVKYLMESKLELMANSLKNVKCNYMVMPWQTLNNYKDCGIFLMRHMETYKGDQNAWITDLKNESILQKTQLIRLRAKYAHAILASPLNEKRKQIINEAKVLYNKITSEKVMSIVLAASEGKKVVVRGKKEIKGKVLFGEDDTPEDDN</sequence>
<keyword evidence="2" id="KW-0645">Protease</keyword>
<evidence type="ECO:0000256" key="1">
    <source>
        <dbReference type="ARBA" id="ARBA00005234"/>
    </source>
</evidence>
<dbReference type="InterPro" id="IPR038765">
    <property type="entry name" value="Papain-like_cys_pep_sf"/>
</dbReference>
<evidence type="ECO:0000256" key="3">
    <source>
        <dbReference type="ARBA" id="ARBA00022801"/>
    </source>
</evidence>
<accession>A0AAD8J2V6</accession>
<feature type="region of interest" description="Disordered" evidence="4">
    <location>
        <begin position="281"/>
        <end position="312"/>
    </location>
</feature>
<keyword evidence="3" id="KW-0378">Hydrolase</keyword>
<reference evidence="6" key="1">
    <citation type="submission" date="2023-02" db="EMBL/GenBank/DDBJ databases">
        <title>Genome of toxic invasive species Heracleum sosnowskyi carries increased number of genes despite the absence of recent whole-genome duplications.</title>
        <authorList>
            <person name="Schelkunov M."/>
            <person name="Shtratnikova V."/>
            <person name="Makarenko M."/>
            <person name="Klepikova A."/>
            <person name="Omelchenko D."/>
            <person name="Novikova G."/>
            <person name="Obukhova E."/>
            <person name="Bogdanov V."/>
            <person name="Penin A."/>
            <person name="Logacheva M."/>
        </authorList>
    </citation>
    <scope>NUCLEOTIDE SEQUENCE</scope>
    <source>
        <strain evidence="6">Hsosn_3</strain>
        <tissue evidence="6">Leaf</tissue>
    </source>
</reference>
<dbReference type="Pfam" id="PF02902">
    <property type="entry name" value="Peptidase_C48"/>
    <property type="match status" value="1"/>
</dbReference>
<organism evidence="6 7">
    <name type="scientific">Heracleum sosnowskyi</name>
    <dbReference type="NCBI Taxonomy" id="360622"/>
    <lineage>
        <taxon>Eukaryota</taxon>
        <taxon>Viridiplantae</taxon>
        <taxon>Streptophyta</taxon>
        <taxon>Embryophyta</taxon>
        <taxon>Tracheophyta</taxon>
        <taxon>Spermatophyta</taxon>
        <taxon>Magnoliopsida</taxon>
        <taxon>eudicotyledons</taxon>
        <taxon>Gunneridae</taxon>
        <taxon>Pentapetalae</taxon>
        <taxon>asterids</taxon>
        <taxon>campanulids</taxon>
        <taxon>Apiales</taxon>
        <taxon>Apiaceae</taxon>
        <taxon>Apioideae</taxon>
        <taxon>apioid superclade</taxon>
        <taxon>Tordylieae</taxon>
        <taxon>Tordyliinae</taxon>
        <taxon>Heracleum</taxon>
    </lineage>
</organism>
<dbReference type="AlphaFoldDB" id="A0AAD8J2V6"/>
<evidence type="ECO:0000259" key="5">
    <source>
        <dbReference type="Pfam" id="PF02902"/>
    </source>
</evidence>
<evidence type="ECO:0000256" key="2">
    <source>
        <dbReference type="ARBA" id="ARBA00022670"/>
    </source>
</evidence>
<evidence type="ECO:0000313" key="7">
    <source>
        <dbReference type="Proteomes" id="UP001237642"/>
    </source>
</evidence>
<dbReference type="InterPro" id="IPR003653">
    <property type="entry name" value="Peptidase_C48_C"/>
</dbReference>
<dbReference type="SUPFAM" id="SSF54001">
    <property type="entry name" value="Cysteine proteinases"/>
    <property type="match status" value="1"/>
</dbReference>
<name>A0AAD8J2V6_9APIA</name>
<dbReference type="Proteomes" id="UP001237642">
    <property type="component" value="Unassembled WGS sequence"/>
</dbReference>
<evidence type="ECO:0000256" key="4">
    <source>
        <dbReference type="SAM" id="MobiDB-lite"/>
    </source>
</evidence>